<protein>
    <recommendedName>
        <fullName evidence="3">Lipopolysaccharide heptosyltransferase family protein</fullName>
    </recommendedName>
</protein>
<sequence length="338" mass="38141">MGLLTDLAIDFSRRFGRPPQLPLARHISRPKRALIFPAQGPGEALWSLPVIRALRKHYPDSLLSLMLDESRRSLWHFDDEVDEIIDFRPQLLKGRGSAEFKRLKRLIKSRRFDLLLNLNYQGCPLTDYLFYKAVPGLRCGAFSKGGYPFKSVMIRQENLPQDEARRNFAMLGFLGLEAAGHPIAWPRLVDAEGRREFKERLRAEGLQKGQQLIALDAAAFKRQSLEGFLRQAQKHSNFKLMFINSGPELQAANPPGVLLLNSLVTVELADALSFAKAFIGVKNDLFSLAYLLKVPCLISARQGERGMPEPGESLQIVSFKHKPEFPQSHALKMLEALA</sequence>
<dbReference type="GO" id="GO:0008713">
    <property type="term" value="F:ADP-heptose-lipopolysaccharide heptosyltransferase activity"/>
    <property type="evidence" value="ECO:0007669"/>
    <property type="project" value="TreeGrafter"/>
</dbReference>
<dbReference type="GO" id="GO:0005829">
    <property type="term" value="C:cytosol"/>
    <property type="evidence" value="ECO:0007669"/>
    <property type="project" value="TreeGrafter"/>
</dbReference>
<dbReference type="Proteomes" id="UP000736328">
    <property type="component" value="Unassembled WGS sequence"/>
</dbReference>
<organism evidence="1 2">
    <name type="scientific">candidate division TA06 bacterium</name>
    <dbReference type="NCBI Taxonomy" id="2250710"/>
    <lineage>
        <taxon>Bacteria</taxon>
        <taxon>Bacteria division TA06</taxon>
    </lineage>
</organism>
<evidence type="ECO:0000313" key="1">
    <source>
        <dbReference type="EMBL" id="MBI4726887.1"/>
    </source>
</evidence>
<dbReference type="AlphaFoldDB" id="A0A933MIA0"/>
<accession>A0A933MIA0</accession>
<dbReference type="SUPFAM" id="SSF53756">
    <property type="entry name" value="UDP-Glycosyltransferase/glycogen phosphorylase"/>
    <property type="match status" value="1"/>
</dbReference>
<comment type="caution">
    <text evidence="1">The sequence shown here is derived from an EMBL/GenBank/DDBJ whole genome shotgun (WGS) entry which is preliminary data.</text>
</comment>
<name>A0A933MIA0_UNCT6</name>
<gene>
    <name evidence="1" type="ORF">HY768_06650</name>
</gene>
<evidence type="ECO:0000313" key="2">
    <source>
        <dbReference type="Proteomes" id="UP000736328"/>
    </source>
</evidence>
<dbReference type="Gene3D" id="3.40.50.2000">
    <property type="entry name" value="Glycogen Phosphorylase B"/>
    <property type="match status" value="1"/>
</dbReference>
<dbReference type="EMBL" id="JACQXR010000088">
    <property type="protein sequence ID" value="MBI4726887.1"/>
    <property type="molecule type" value="Genomic_DNA"/>
</dbReference>
<proteinExistence type="predicted"/>
<dbReference type="PANTHER" id="PTHR30160">
    <property type="entry name" value="TETRAACYLDISACCHARIDE 4'-KINASE-RELATED"/>
    <property type="match status" value="1"/>
</dbReference>
<reference evidence="1" key="1">
    <citation type="submission" date="2020-07" db="EMBL/GenBank/DDBJ databases">
        <title>Huge and variable diversity of episymbiotic CPR bacteria and DPANN archaea in groundwater ecosystems.</title>
        <authorList>
            <person name="He C.Y."/>
            <person name="Keren R."/>
            <person name="Whittaker M."/>
            <person name="Farag I.F."/>
            <person name="Doudna J."/>
            <person name="Cate J.H.D."/>
            <person name="Banfield J.F."/>
        </authorList>
    </citation>
    <scope>NUCLEOTIDE SEQUENCE</scope>
    <source>
        <strain evidence="1">NC_groundwater_1520_Pr4_B-0.1um_53_5</strain>
    </source>
</reference>
<dbReference type="GO" id="GO:0009244">
    <property type="term" value="P:lipopolysaccharide core region biosynthetic process"/>
    <property type="evidence" value="ECO:0007669"/>
    <property type="project" value="TreeGrafter"/>
</dbReference>
<evidence type="ECO:0008006" key="3">
    <source>
        <dbReference type="Google" id="ProtNLM"/>
    </source>
</evidence>
<dbReference type="InterPro" id="IPR051199">
    <property type="entry name" value="LPS_LOS_Heptosyltrfase"/>
</dbReference>